<feature type="compositionally biased region" description="Low complexity" evidence="1">
    <location>
        <begin position="177"/>
        <end position="192"/>
    </location>
</feature>
<feature type="compositionally biased region" description="Basic and acidic residues" evidence="1">
    <location>
        <begin position="1"/>
        <end position="16"/>
    </location>
</feature>
<gene>
    <name evidence="2" type="ORF">M6B38_107395</name>
</gene>
<feature type="region of interest" description="Disordered" evidence="1">
    <location>
        <begin position="172"/>
        <end position="192"/>
    </location>
</feature>
<proteinExistence type="predicted"/>
<feature type="compositionally biased region" description="Low complexity" evidence="1">
    <location>
        <begin position="130"/>
        <end position="145"/>
    </location>
</feature>
<keyword evidence="3" id="KW-1185">Reference proteome</keyword>
<reference evidence="2" key="2">
    <citation type="submission" date="2023-04" db="EMBL/GenBank/DDBJ databases">
        <authorList>
            <person name="Bruccoleri R.E."/>
            <person name="Oakeley E.J."/>
            <person name="Faust A.-M."/>
            <person name="Dessus-Babus S."/>
            <person name="Altorfer M."/>
            <person name="Burckhardt D."/>
            <person name="Oertli M."/>
            <person name="Naumann U."/>
            <person name="Petersen F."/>
            <person name="Wong J."/>
        </authorList>
    </citation>
    <scope>NUCLEOTIDE SEQUENCE</scope>
    <source>
        <strain evidence="2">GSM-AAB239-AS_SAM_17_03QT</strain>
        <tissue evidence="2">Leaf</tissue>
    </source>
</reference>
<protein>
    <submittedName>
        <fullName evidence="2">Uncharacterized protein</fullName>
    </submittedName>
</protein>
<comment type="caution">
    <text evidence="2">The sequence shown here is derived from an EMBL/GenBank/DDBJ whole genome shotgun (WGS) entry which is preliminary data.</text>
</comment>
<dbReference type="Proteomes" id="UP001140949">
    <property type="component" value="Unassembled WGS sequence"/>
</dbReference>
<sequence length="283" mass="31198">MHNREEGELGGEKDDFSASFRVDSPTMIPAAADGSFDRHDRSSTSSSHDAEEEEEEEFEFSFLGRDSADAAAGAADEIFANGQIRPVYPLFDRKLLDDDHTHDSSSPPAEDGTKHVRLSLRKLFLDERSTSFSSSSSSSSSTSTSSEKDDELEGVPEGTYCVWTPKASAEQKRCKKSGSTGSTTTTTTSASSSSKLRLKIRDLVIGRSQSYGKEKFLFIPNNNKGKRTAAAGDGDGGNKKTFSAVQARSRRPLQQCERHQPDPPPLLALECMYFFFYFFKFTF</sequence>
<dbReference type="PANTHER" id="PTHR33095:SF127">
    <property type="entry name" value="OS05G0578100 PROTEIN"/>
    <property type="match status" value="1"/>
</dbReference>
<name>A0AAX6EH32_IRIPA</name>
<dbReference type="Pfam" id="PF07816">
    <property type="entry name" value="DUF1645"/>
    <property type="match status" value="1"/>
</dbReference>
<feature type="compositionally biased region" description="Acidic residues" evidence="1">
    <location>
        <begin position="50"/>
        <end position="59"/>
    </location>
</feature>
<dbReference type="InterPro" id="IPR012442">
    <property type="entry name" value="DUF1645_plant"/>
</dbReference>
<dbReference type="AlphaFoldDB" id="A0AAX6EH32"/>
<evidence type="ECO:0000313" key="2">
    <source>
        <dbReference type="EMBL" id="KAJ6803219.1"/>
    </source>
</evidence>
<reference evidence="2" key="1">
    <citation type="journal article" date="2023" name="GigaByte">
        <title>Genome assembly of the bearded iris, Iris pallida Lam.</title>
        <authorList>
            <person name="Bruccoleri R.E."/>
            <person name="Oakeley E.J."/>
            <person name="Faust A.M.E."/>
            <person name="Altorfer M."/>
            <person name="Dessus-Babus S."/>
            <person name="Burckhardt D."/>
            <person name="Oertli M."/>
            <person name="Naumann U."/>
            <person name="Petersen F."/>
            <person name="Wong J."/>
        </authorList>
    </citation>
    <scope>NUCLEOTIDE SEQUENCE</scope>
    <source>
        <strain evidence="2">GSM-AAB239-AS_SAM_17_03QT</strain>
    </source>
</reference>
<feature type="region of interest" description="Disordered" evidence="1">
    <location>
        <begin position="1"/>
        <end position="65"/>
    </location>
</feature>
<dbReference type="EMBL" id="JANAVB010036615">
    <property type="protein sequence ID" value="KAJ6803219.1"/>
    <property type="molecule type" value="Genomic_DNA"/>
</dbReference>
<organism evidence="2 3">
    <name type="scientific">Iris pallida</name>
    <name type="common">Sweet iris</name>
    <dbReference type="NCBI Taxonomy" id="29817"/>
    <lineage>
        <taxon>Eukaryota</taxon>
        <taxon>Viridiplantae</taxon>
        <taxon>Streptophyta</taxon>
        <taxon>Embryophyta</taxon>
        <taxon>Tracheophyta</taxon>
        <taxon>Spermatophyta</taxon>
        <taxon>Magnoliopsida</taxon>
        <taxon>Liliopsida</taxon>
        <taxon>Asparagales</taxon>
        <taxon>Iridaceae</taxon>
        <taxon>Iridoideae</taxon>
        <taxon>Irideae</taxon>
        <taxon>Iris</taxon>
    </lineage>
</organism>
<feature type="region of interest" description="Disordered" evidence="1">
    <location>
        <begin position="97"/>
        <end position="156"/>
    </location>
</feature>
<evidence type="ECO:0000313" key="3">
    <source>
        <dbReference type="Proteomes" id="UP001140949"/>
    </source>
</evidence>
<dbReference type="PANTHER" id="PTHR33095">
    <property type="entry name" value="OS07G0619500 PROTEIN"/>
    <property type="match status" value="1"/>
</dbReference>
<accession>A0AAX6EH32</accession>
<evidence type="ECO:0000256" key="1">
    <source>
        <dbReference type="SAM" id="MobiDB-lite"/>
    </source>
</evidence>